<reference evidence="2" key="1">
    <citation type="submission" date="2024-06" db="EMBL/GenBank/DDBJ databases">
        <authorList>
            <person name="Liu X."/>
            <person name="Lenzi L."/>
            <person name="Haldenby T S."/>
            <person name="Uol C."/>
        </authorList>
    </citation>
    <scope>NUCLEOTIDE SEQUENCE</scope>
</reference>
<dbReference type="Proteomes" id="UP001497525">
    <property type="component" value="Unassembled WGS sequence"/>
</dbReference>
<keyword evidence="1" id="KW-0732">Signal</keyword>
<dbReference type="InterPro" id="IPR011001">
    <property type="entry name" value="Saposin-like"/>
</dbReference>
<dbReference type="Gene3D" id="1.10.225.10">
    <property type="entry name" value="Saposin-like"/>
    <property type="match status" value="1"/>
</dbReference>
<protein>
    <recommendedName>
        <fullName evidence="4">Saposin B-type domain-containing protein</fullName>
    </recommendedName>
</protein>
<proteinExistence type="predicted"/>
<evidence type="ECO:0000313" key="2">
    <source>
        <dbReference type="EMBL" id="CAL5139182.1"/>
    </source>
</evidence>
<evidence type="ECO:0008006" key="4">
    <source>
        <dbReference type="Google" id="ProtNLM"/>
    </source>
</evidence>
<feature type="chain" id="PRO_5043382664" description="Saposin B-type domain-containing protein" evidence="1">
    <location>
        <begin position="16"/>
        <end position="122"/>
    </location>
</feature>
<gene>
    <name evidence="2" type="ORF">CDAUBV1_LOCUS14219</name>
</gene>
<dbReference type="SUPFAM" id="SSF47862">
    <property type="entry name" value="Saposin"/>
    <property type="match status" value="1"/>
</dbReference>
<evidence type="ECO:0000256" key="1">
    <source>
        <dbReference type="SAM" id="SignalP"/>
    </source>
</evidence>
<comment type="caution">
    <text evidence="2">The sequence shown here is derived from an EMBL/GenBank/DDBJ whole genome shotgun (WGS) entry which is preliminary data.</text>
</comment>
<dbReference type="AlphaFoldDB" id="A0AAV2TP21"/>
<organism evidence="2 3">
    <name type="scientific">Calicophoron daubneyi</name>
    <name type="common">Rumen fluke</name>
    <name type="synonym">Paramphistomum daubneyi</name>
    <dbReference type="NCBI Taxonomy" id="300641"/>
    <lineage>
        <taxon>Eukaryota</taxon>
        <taxon>Metazoa</taxon>
        <taxon>Spiralia</taxon>
        <taxon>Lophotrochozoa</taxon>
        <taxon>Platyhelminthes</taxon>
        <taxon>Trematoda</taxon>
        <taxon>Digenea</taxon>
        <taxon>Plagiorchiida</taxon>
        <taxon>Pronocephalata</taxon>
        <taxon>Paramphistomoidea</taxon>
        <taxon>Paramphistomidae</taxon>
        <taxon>Calicophoron</taxon>
    </lineage>
</organism>
<feature type="signal peptide" evidence="1">
    <location>
        <begin position="1"/>
        <end position="15"/>
    </location>
</feature>
<accession>A0AAV2TP21</accession>
<sequence>MISIITFLMLMVVTASKDPEPDEDPELVQMAAYCKLCMDILKITQTEHARGKKLDSITPMLGYLCAFTRKAQEACGFFITLLGMVWPILKDQTPKAACEKIRMCGWFNETNTCKAEEPEEKK</sequence>
<evidence type="ECO:0000313" key="3">
    <source>
        <dbReference type="Proteomes" id="UP001497525"/>
    </source>
</evidence>
<dbReference type="EMBL" id="CAXLJL010000600">
    <property type="protein sequence ID" value="CAL5139182.1"/>
    <property type="molecule type" value="Genomic_DNA"/>
</dbReference>
<name>A0AAV2TP21_CALDB</name>